<dbReference type="GO" id="GO:0016020">
    <property type="term" value="C:membrane"/>
    <property type="evidence" value="ECO:0007669"/>
    <property type="project" value="UniProtKB-SubCell"/>
</dbReference>
<comment type="subcellular location">
    <subcellularLocation>
        <location evidence="1">Membrane</location>
        <topology evidence="1">Multi-pass membrane protein</topology>
    </subcellularLocation>
</comment>
<dbReference type="AlphaFoldDB" id="A0A1I8GPT6"/>
<evidence type="ECO:0000256" key="4">
    <source>
        <dbReference type="ARBA" id="ARBA00022989"/>
    </source>
</evidence>
<evidence type="ECO:0000256" key="3">
    <source>
        <dbReference type="ARBA" id="ARBA00022692"/>
    </source>
</evidence>
<evidence type="ECO:0000256" key="8">
    <source>
        <dbReference type="SAM" id="MobiDB-lite"/>
    </source>
</evidence>
<feature type="transmembrane region" description="Helical" evidence="9">
    <location>
        <begin position="143"/>
        <end position="165"/>
    </location>
</feature>
<dbReference type="PANTHER" id="PTHR22730">
    <property type="entry name" value="PROMININ PROM PROTEIN"/>
    <property type="match status" value="1"/>
</dbReference>
<proteinExistence type="inferred from homology"/>
<evidence type="ECO:0000256" key="6">
    <source>
        <dbReference type="ARBA" id="ARBA00023180"/>
    </source>
</evidence>
<evidence type="ECO:0000313" key="11">
    <source>
        <dbReference type="Proteomes" id="UP000095280"/>
    </source>
</evidence>
<feature type="transmembrane region" description="Helical" evidence="9">
    <location>
        <begin position="436"/>
        <end position="461"/>
    </location>
</feature>
<keyword evidence="3 9" id="KW-0812">Transmembrane</keyword>
<keyword evidence="10" id="KW-0732">Signal</keyword>
<evidence type="ECO:0000256" key="7">
    <source>
        <dbReference type="SAM" id="Coils"/>
    </source>
</evidence>
<accession>A0A1I8GPT6</accession>
<feature type="region of interest" description="Disordered" evidence="8">
    <location>
        <begin position="817"/>
        <end position="897"/>
    </location>
</feature>
<dbReference type="PANTHER" id="PTHR22730:SF1">
    <property type="entry name" value="PROMININ-LIKE PROTEIN"/>
    <property type="match status" value="1"/>
</dbReference>
<evidence type="ECO:0000256" key="1">
    <source>
        <dbReference type="ARBA" id="ARBA00004141"/>
    </source>
</evidence>
<feature type="transmembrane region" description="Helical" evidence="9">
    <location>
        <begin position="95"/>
        <end position="122"/>
    </location>
</feature>
<dbReference type="InterPro" id="IPR008795">
    <property type="entry name" value="Prominin"/>
</dbReference>
<name>A0A1I8GPT6_9PLAT</name>
<protein>
    <submittedName>
        <fullName evidence="12">PROM2</fullName>
    </submittedName>
</protein>
<keyword evidence="5 9" id="KW-0472">Membrane</keyword>
<feature type="chain" id="PRO_5009319596" evidence="10">
    <location>
        <begin position="26"/>
        <end position="897"/>
    </location>
</feature>
<dbReference type="WBParaSite" id="maker-uti_cns_0002669-snap-gene-0.2-mRNA-1">
    <property type="protein sequence ID" value="maker-uti_cns_0002669-snap-gene-0.2-mRNA-1"/>
    <property type="gene ID" value="maker-uti_cns_0002669-snap-gene-0.2"/>
</dbReference>
<evidence type="ECO:0000256" key="5">
    <source>
        <dbReference type="ARBA" id="ARBA00023136"/>
    </source>
</evidence>
<comment type="similarity">
    <text evidence="2">Belongs to the prominin family.</text>
</comment>
<reference evidence="12" key="1">
    <citation type="submission" date="2016-11" db="UniProtKB">
        <authorList>
            <consortium name="WormBaseParasite"/>
        </authorList>
    </citation>
    <scope>IDENTIFICATION</scope>
</reference>
<dbReference type="Pfam" id="PF05478">
    <property type="entry name" value="Prominin"/>
    <property type="match status" value="1"/>
</dbReference>
<keyword evidence="11" id="KW-1185">Reference proteome</keyword>
<feature type="transmembrane region" description="Helical" evidence="9">
    <location>
        <begin position="482"/>
        <end position="505"/>
    </location>
</feature>
<organism evidence="11 12">
    <name type="scientific">Macrostomum lignano</name>
    <dbReference type="NCBI Taxonomy" id="282301"/>
    <lineage>
        <taxon>Eukaryota</taxon>
        <taxon>Metazoa</taxon>
        <taxon>Spiralia</taxon>
        <taxon>Lophotrochozoa</taxon>
        <taxon>Platyhelminthes</taxon>
        <taxon>Rhabditophora</taxon>
        <taxon>Macrostomorpha</taxon>
        <taxon>Macrostomida</taxon>
        <taxon>Macrostomidae</taxon>
        <taxon>Macrostomum</taxon>
    </lineage>
</organism>
<keyword evidence="6" id="KW-0325">Glycoprotein</keyword>
<dbReference type="Proteomes" id="UP000095280">
    <property type="component" value="Unplaced"/>
</dbReference>
<feature type="coiled-coil region" evidence="7">
    <location>
        <begin position="692"/>
        <end position="719"/>
    </location>
</feature>
<keyword evidence="4 9" id="KW-1133">Transmembrane helix</keyword>
<evidence type="ECO:0000256" key="9">
    <source>
        <dbReference type="SAM" id="Phobius"/>
    </source>
</evidence>
<evidence type="ECO:0000256" key="10">
    <source>
        <dbReference type="SAM" id="SignalP"/>
    </source>
</evidence>
<evidence type="ECO:0000256" key="2">
    <source>
        <dbReference type="ARBA" id="ARBA00006058"/>
    </source>
</evidence>
<sequence>MAPSSVTLALAAAVCIAAWTGTASADSLSDSVQPFYEVTEKFLDFIQPFEESALVTDIFTALFNDTVKSSNSSSSPPSYNWQKIISRYWESMKGYFILVCIGLFLIIFVPLAGLITCCCRCCCKSCGGKGSQMEKRGSDWRRVLYGVLLIVLTTAMVLGVVLAFISNELVREQMDPSRGKPTMLANFSLHMAGVAGMLSEVPRRARNNSFSAVNALIADIYPAVGISMVSLRDTLGSSSKADAVLADALRAMQLLGDAHRHSESYVRHHSNYSGNLNNLNLMLGELRSNLSGIELDCPFNAIQADCNLIGSRLPTLRVTQNDSQTGLLNVTQLNGLMREVNNTELTLQLLSAREALNNVSKVGTEIVTDYANAVVKSINSSAELQVIWGTVEHLFSSLNSFILNNSYKVNSTVVNPVTQRASSLDETAAHLDLIRYGSFIAIASLASVVIVLWYFGVMYGLCGEPPYEDARCCNKGVGADCLTVGLVIGFISYALLFIVTLALFLSGGLSDTEVCRYLTGRAGASGYKELDSDLNQFMRFSSPRLSVYSLNLVSGLLEGCSKGNESITAALNIQNLVQGRHISQRVYGFVNESNDLLMKRRSDLVAKVALDLNFTHAESVSAAAAAQPLIPFLNELHKPLIEGSESVFAAIQNISITASKATDKARFVALFNYLNLNMRQAEMLQQSQFMSLDGLRTSLRQLNATVSEITNRLRDAHNSVHTLYNIEIAIKVAMANLTAQLGFKVQDTIELVVGAAANCAELHQKLKSLIDGPCVKLLRPLNGFWAGMGLCLICMLPCLVLAFKLANLFRKTHKNQADYSDKPHSTLTPQHPGPTALRLHSTPRNSTLTPQHPGPTALRLHSTPRNSTLTPQHPGPTALRLHSTPTKQHPHPTAPHE</sequence>
<evidence type="ECO:0000313" key="12">
    <source>
        <dbReference type="WBParaSite" id="maker-uti_cns_0002669-snap-gene-0.2-mRNA-1"/>
    </source>
</evidence>
<keyword evidence="7" id="KW-0175">Coiled coil</keyword>
<feature type="transmembrane region" description="Helical" evidence="9">
    <location>
        <begin position="784"/>
        <end position="806"/>
    </location>
</feature>
<feature type="signal peptide" evidence="10">
    <location>
        <begin position="1"/>
        <end position="25"/>
    </location>
</feature>